<comment type="caution">
    <text evidence="2">The sequence shown here is derived from an EMBL/GenBank/DDBJ whole genome shotgun (WGS) entry which is preliminary data.</text>
</comment>
<dbReference type="EMBL" id="AYUF01000294">
    <property type="protein sequence ID" value="ETK02885.1"/>
    <property type="molecule type" value="Genomic_DNA"/>
</dbReference>
<protein>
    <submittedName>
        <fullName evidence="2">Formate-tetrahydrofolate ligase FTHFS</fullName>
    </submittedName>
</protein>
<keyword evidence="2" id="KW-0436">Ligase</keyword>
<feature type="domain" description="PAS fold-4" evidence="1">
    <location>
        <begin position="10"/>
        <end position="61"/>
    </location>
</feature>
<proteinExistence type="predicted"/>
<evidence type="ECO:0000313" key="3">
    <source>
        <dbReference type="Proteomes" id="UP000018837"/>
    </source>
</evidence>
<name>W2C6W3_9BACT</name>
<dbReference type="Pfam" id="PF08448">
    <property type="entry name" value="PAS_4"/>
    <property type="match status" value="1"/>
</dbReference>
<dbReference type="PATRIC" id="fig|1411148.3.peg.177"/>
<sequence>MMKYFQEADIAVTVCDREGRIIDMNNQSREVNLKPGQELIGANVLDCHPEPARTMLEDMMRNERKHVYTIEKNGRKKLIYQIPWYEDGQYMGFMELSMVIPFEMDHKIRGQKIEGRV</sequence>
<accession>W2C6W3</accession>
<dbReference type="SUPFAM" id="SSF55785">
    <property type="entry name" value="PYP-like sensor domain (PAS domain)"/>
    <property type="match status" value="1"/>
</dbReference>
<dbReference type="GO" id="GO:0016874">
    <property type="term" value="F:ligase activity"/>
    <property type="evidence" value="ECO:0007669"/>
    <property type="project" value="UniProtKB-KW"/>
</dbReference>
<dbReference type="InterPro" id="IPR035965">
    <property type="entry name" value="PAS-like_dom_sf"/>
</dbReference>
<gene>
    <name evidence="2" type="ORF">N425_01980</name>
</gene>
<dbReference type="AlphaFoldDB" id="W2C6W3"/>
<evidence type="ECO:0000259" key="1">
    <source>
        <dbReference type="Pfam" id="PF08448"/>
    </source>
</evidence>
<dbReference type="Gene3D" id="3.30.450.20">
    <property type="entry name" value="PAS domain"/>
    <property type="match status" value="1"/>
</dbReference>
<dbReference type="InterPro" id="IPR013656">
    <property type="entry name" value="PAS_4"/>
</dbReference>
<dbReference type="Proteomes" id="UP000018837">
    <property type="component" value="Unassembled WGS sequence"/>
</dbReference>
<evidence type="ECO:0000313" key="2">
    <source>
        <dbReference type="EMBL" id="ETK02885.1"/>
    </source>
</evidence>
<organism evidence="2 3">
    <name type="scientific">Tannerella sp. oral taxon BU063 isolate Cell 2</name>
    <dbReference type="NCBI Taxonomy" id="1411148"/>
    <lineage>
        <taxon>Bacteria</taxon>
        <taxon>Pseudomonadati</taxon>
        <taxon>Bacteroidota</taxon>
        <taxon>Bacteroidia</taxon>
        <taxon>Bacteroidales</taxon>
        <taxon>Tannerellaceae</taxon>
        <taxon>Tannerella</taxon>
    </lineage>
</organism>
<reference evidence="2 3" key="1">
    <citation type="submission" date="2013-11" db="EMBL/GenBank/DDBJ databases">
        <title>Single cell genomics of uncultured Tannerella BU063 (oral taxon 286).</title>
        <authorList>
            <person name="Beall C.J."/>
            <person name="Campbell A.G."/>
            <person name="Griffen A.L."/>
            <person name="Podar M."/>
            <person name="Leys E.J."/>
        </authorList>
    </citation>
    <scope>NUCLEOTIDE SEQUENCE [LARGE SCALE GENOMIC DNA]</scope>
    <source>
        <strain evidence="2">Cell 2</strain>
    </source>
</reference>